<accession>A0A2G3E3W0</accession>
<dbReference type="AlphaFoldDB" id="A0A2G3E3W0"/>
<comment type="caution">
    <text evidence="1">The sequence shown here is derived from an EMBL/GenBank/DDBJ whole genome shotgun (WGS) entry which is preliminary data.</text>
</comment>
<protein>
    <submittedName>
        <fullName evidence="1">Uncharacterized protein</fullName>
    </submittedName>
</protein>
<name>A0A2G3E3W0_9FIRM</name>
<dbReference type="Proteomes" id="UP000224563">
    <property type="component" value="Unassembled WGS sequence"/>
</dbReference>
<sequence>MRYCIVSTDTGEVLDDAQGYGYKTAQKAYAAFAYKNRDKSKDKEHLARKRHIEQWMEQNKSFVKLMDSYAFEIAKGTMAPNDKFDAKFVRKLLREESLETDFTVGELLKVWRGR</sequence>
<keyword evidence="2" id="KW-1185">Reference proteome</keyword>
<gene>
    <name evidence="1" type="ORF">CSX02_05340</name>
</gene>
<dbReference type="EMBL" id="PDYG01000022">
    <property type="protein sequence ID" value="PHU37944.1"/>
    <property type="molecule type" value="Genomic_DNA"/>
</dbReference>
<evidence type="ECO:0000313" key="2">
    <source>
        <dbReference type="Proteomes" id="UP000224563"/>
    </source>
</evidence>
<proteinExistence type="predicted"/>
<organism evidence="1 2">
    <name type="scientific">Agathobacter ruminis</name>
    <dbReference type="NCBI Taxonomy" id="1712665"/>
    <lineage>
        <taxon>Bacteria</taxon>
        <taxon>Bacillati</taxon>
        <taxon>Bacillota</taxon>
        <taxon>Clostridia</taxon>
        <taxon>Lachnospirales</taxon>
        <taxon>Lachnospiraceae</taxon>
        <taxon>Agathobacter</taxon>
    </lineage>
</organism>
<evidence type="ECO:0000313" key="1">
    <source>
        <dbReference type="EMBL" id="PHU37944.1"/>
    </source>
</evidence>
<reference evidence="1 2" key="1">
    <citation type="submission" date="2017-10" db="EMBL/GenBank/DDBJ databases">
        <title>Resolving the taxonomy of Roseburia spp., Eubacterium rectale and Agathobacter spp. through phylogenomic analysis.</title>
        <authorList>
            <person name="Sheridan P.O."/>
            <person name="Walker A.W."/>
            <person name="Duncan S.H."/>
            <person name="Scott K.P."/>
            <person name="Toole P.W.O."/>
            <person name="Luis P."/>
            <person name="Flint H.J."/>
        </authorList>
    </citation>
    <scope>NUCLEOTIDE SEQUENCE [LARGE SCALE GENOMIC DNA]</scope>
    <source>
        <strain evidence="1 2">JK623</strain>
    </source>
</reference>
<reference evidence="1 2" key="2">
    <citation type="submission" date="2017-10" db="EMBL/GenBank/DDBJ databases">
        <authorList>
            <person name="Banno H."/>
            <person name="Chua N.-H."/>
        </authorList>
    </citation>
    <scope>NUCLEOTIDE SEQUENCE [LARGE SCALE GENOMIC DNA]</scope>
    <source>
        <strain evidence="1 2">JK623</strain>
    </source>
</reference>